<dbReference type="NCBIfam" id="NF001140">
    <property type="entry name" value="PRK00147.1"/>
    <property type="match status" value="1"/>
</dbReference>
<feature type="compositionally biased region" description="Polar residues" evidence="6">
    <location>
        <begin position="172"/>
        <end position="191"/>
    </location>
</feature>
<keyword evidence="3 5" id="KW-0949">S-adenosyl-L-methionine</keyword>
<dbReference type="HAMAP" id="MF_00113">
    <property type="entry name" value="QueA"/>
    <property type="match status" value="1"/>
</dbReference>
<evidence type="ECO:0000256" key="2">
    <source>
        <dbReference type="ARBA" id="ARBA00022679"/>
    </source>
</evidence>
<dbReference type="InterPro" id="IPR042119">
    <property type="entry name" value="QueA_dom2"/>
</dbReference>
<reference evidence="7 8" key="1">
    <citation type="submission" date="2013-08" db="EMBL/GenBank/DDBJ databases">
        <authorList>
            <person name="Weinstock G."/>
            <person name="Sodergren E."/>
            <person name="Wylie T."/>
            <person name="Fulton L."/>
            <person name="Fulton R."/>
            <person name="Fronick C."/>
            <person name="O'Laughlin M."/>
            <person name="Godfrey J."/>
            <person name="Miner T."/>
            <person name="Herter B."/>
            <person name="Appelbaum E."/>
            <person name="Cordes M."/>
            <person name="Lek S."/>
            <person name="Wollam A."/>
            <person name="Pepin K.H."/>
            <person name="Palsikar V.B."/>
            <person name="Mitreva M."/>
            <person name="Wilson R.K."/>
        </authorList>
    </citation>
    <scope>NUCLEOTIDE SEQUENCE [LARGE SCALE GENOMIC DNA]</scope>
    <source>
        <strain evidence="7 8">ATCC 700332</strain>
    </source>
</reference>
<dbReference type="Gene3D" id="2.40.10.240">
    <property type="entry name" value="QueA-like"/>
    <property type="match status" value="1"/>
</dbReference>
<comment type="subcellular location">
    <subcellularLocation>
        <location evidence="5">Cytoplasm</location>
    </subcellularLocation>
</comment>
<dbReference type="PANTHER" id="PTHR30307:SF0">
    <property type="entry name" value="S-ADENOSYLMETHIONINE:TRNA RIBOSYLTRANSFERASE-ISOMERASE"/>
    <property type="match status" value="1"/>
</dbReference>
<comment type="caution">
    <text evidence="7">The sequence shown here is derived from an EMBL/GenBank/DDBJ whole genome shotgun (WGS) entry which is preliminary data.</text>
</comment>
<evidence type="ECO:0000256" key="5">
    <source>
        <dbReference type="HAMAP-Rule" id="MF_00113"/>
    </source>
</evidence>
<dbReference type="PANTHER" id="PTHR30307">
    <property type="entry name" value="S-ADENOSYLMETHIONINE:TRNA RIBOSYLTRANSFERASE-ISOMERASE"/>
    <property type="match status" value="1"/>
</dbReference>
<evidence type="ECO:0000313" key="8">
    <source>
        <dbReference type="Proteomes" id="UP000016649"/>
    </source>
</evidence>
<comment type="similarity">
    <text evidence="5">Belongs to the QueA family.</text>
</comment>
<dbReference type="NCBIfam" id="TIGR00113">
    <property type="entry name" value="queA"/>
    <property type="match status" value="1"/>
</dbReference>
<comment type="catalytic activity">
    <reaction evidence="5">
        <text>7-aminomethyl-7-carbaguanosine(34) in tRNA + S-adenosyl-L-methionine = epoxyqueuosine(34) in tRNA + adenine + L-methionine + 2 H(+)</text>
        <dbReference type="Rhea" id="RHEA:32155"/>
        <dbReference type="Rhea" id="RHEA-COMP:10342"/>
        <dbReference type="Rhea" id="RHEA-COMP:18582"/>
        <dbReference type="ChEBI" id="CHEBI:15378"/>
        <dbReference type="ChEBI" id="CHEBI:16708"/>
        <dbReference type="ChEBI" id="CHEBI:57844"/>
        <dbReference type="ChEBI" id="CHEBI:59789"/>
        <dbReference type="ChEBI" id="CHEBI:82833"/>
        <dbReference type="ChEBI" id="CHEBI:194443"/>
        <dbReference type="EC" id="2.4.99.17"/>
    </reaction>
</comment>
<dbReference type="EC" id="2.4.99.17" evidence="5"/>
<evidence type="ECO:0000256" key="4">
    <source>
        <dbReference type="ARBA" id="ARBA00022785"/>
    </source>
</evidence>
<name>A0ABN0NY85_TRELE</name>
<evidence type="ECO:0000256" key="3">
    <source>
        <dbReference type="ARBA" id="ARBA00022691"/>
    </source>
</evidence>
<evidence type="ECO:0000256" key="6">
    <source>
        <dbReference type="SAM" id="MobiDB-lite"/>
    </source>
</evidence>
<keyword evidence="2 5" id="KW-0808">Transferase</keyword>
<evidence type="ECO:0000313" key="7">
    <source>
        <dbReference type="EMBL" id="ERJ92602.1"/>
    </source>
</evidence>
<feature type="compositionally biased region" description="Gly residues" evidence="6">
    <location>
        <begin position="101"/>
        <end position="110"/>
    </location>
</feature>
<comment type="subunit">
    <text evidence="5">Monomer.</text>
</comment>
<organism evidence="7 8">
    <name type="scientific">Treponema lecithinolyticum ATCC 700332</name>
    <dbReference type="NCBI Taxonomy" id="1321815"/>
    <lineage>
        <taxon>Bacteria</taxon>
        <taxon>Pseudomonadati</taxon>
        <taxon>Spirochaetota</taxon>
        <taxon>Spirochaetia</taxon>
        <taxon>Spirochaetales</taxon>
        <taxon>Treponemataceae</taxon>
        <taxon>Treponema</taxon>
    </lineage>
</organism>
<protein>
    <recommendedName>
        <fullName evidence="5">S-adenosylmethionine:tRNA ribosyltransferase-isomerase</fullName>
        <ecNumber evidence="5">2.4.99.17</ecNumber>
    </recommendedName>
    <alternativeName>
        <fullName evidence="5">Queuosine biosynthesis protein QueA</fullName>
    </alternativeName>
</protein>
<evidence type="ECO:0000256" key="1">
    <source>
        <dbReference type="ARBA" id="ARBA00022490"/>
    </source>
</evidence>
<dbReference type="InterPro" id="IPR003699">
    <property type="entry name" value="QueA"/>
</dbReference>
<keyword evidence="1 5" id="KW-0963">Cytoplasm</keyword>
<keyword evidence="4 5" id="KW-0671">Queuosine biosynthesis</keyword>
<dbReference type="RefSeq" id="WP_021687565.1">
    <property type="nucleotide sequence ID" value="NZ_KI260567.1"/>
</dbReference>
<keyword evidence="8" id="KW-1185">Reference proteome</keyword>
<dbReference type="InterPro" id="IPR036100">
    <property type="entry name" value="QueA_sf"/>
</dbReference>
<dbReference type="SUPFAM" id="SSF111337">
    <property type="entry name" value="QueA-like"/>
    <property type="match status" value="1"/>
</dbReference>
<feature type="region of interest" description="Disordered" evidence="6">
    <location>
        <begin position="97"/>
        <end position="121"/>
    </location>
</feature>
<gene>
    <name evidence="5" type="primary">queA</name>
    <name evidence="7" type="ORF">HMPREF9193_01360</name>
</gene>
<dbReference type="Pfam" id="PF02547">
    <property type="entry name" value="Queuosine_synth"/>
    <property type="match status" value="1"/>
</dbReference>
<feature type="region of interest" description="Disordered" evidence="6">
    <location>
        <begin position="171"/>
        <end position="191"/>
    </location>
</feature>
<dbReference type="Gene3D" id="3.40.1780.10">
    <property type="entry name" value="QueA-like"/>
    <property type="match status" value="1"/>
</dbReference>
<accession>A0ABN0NY85</accession>
<dbReference type="Proteomes" id="UP000016649">
    <property type="component" value="Unassembled WGS sequence"/>
</dbReference>
<comment type="function">
    <text evidence="5">Transfers and isomerizes the ribose moiety from AdoMet to the 7-aminomethyl group of 7-deazaguanine (preQ1-tRNA) to give epoxyqueuosine (oQ-tRNA).</text>
</comment>
<sequence>MLTKDFYFDLPEKLIAQYPSAVRGNDRLMVLNRCDKSIKHCHMQNLVDLIGKDTLMVFNDSKVRRSRCYAQKENAPLSKKTEFLLLDEVDAEDAQVPAADGGAGQQGTGSAGSQPNGGQKRLWRAMVKQAKKKRIGDRFVFADGTVGTIAGCPEGENSAFRTLFFEKPQPPLSASQSVSQRHCAPSNGTNRFANEEKHFMLDEAWFERNGHIPLPPYIKRNDTEKDAQRYQTVYAKNIGSAACPTAGLHFTQSMLDAFKEKGVELCTVTLHVGLGTFLPVRTDTVEAHVMHEEVYTVSPETAQAVNQAKKEGKSVLAVGTTSVRTLEAAWKDGALQSGTGSTRIFLYPPCTFHAVDRMFTNFHTPESTLLMLVSAFAGREYILEAYRQAVEQEYRFFSYGDAMLIM</sequence>
<proteinExistence type="inferred from homology"/>
<dbReference type="EMBL" id="AWVH01000033">
    <property type="protein sequence ID" value="ERJ92602.1"/>
    <property type="molecule type" value="Genomic_DNA"/>
</dbReference>
<dbReference type="InterPro" id="IPR042118">
    <property type="entry name" value="QueA_dom1"/>
</dbReference>
<comment type="pathway">
    <text evidence="5">tRNA modification; tRNA-queuosine biosynthesis.</text>
</comment>